<organism evidence="2 3">
    <name type="scientific">Trifolium medium</name>
    <dbReference type="NCBI Taxonomy" id="97028"/>
    <lineage>
        <taxon>Eukaryota</taxon>
        <taxon>Viridiplantae</taxon>
        <taxon>Streptophyta</taxon>
        <taxon>Embryophyta</taxon>
        <taxon>Tracheophyta</taxon>
        <taxon>Spermatophyta</taxon>
        <taxon>Magnoliopsida</taxon>
        <taxon>eudicotyledons</taxon>
        <taxon>Gunneridae</taxon>
        <taxon>Pentapetalae</taxon>
        <taxon>rosids</taxon>
        <taxon>fabids</taxon>
        <taxon>Fabales</taxon>
        <taxon>Fabaceae</taxon>
        <taxon>Papilionoideae</taxon>
        <taxon>50 kb inversion clade</taxon>
        <taxon>NPAAA clade</taxon>
        <taxon>Hologalegina</taxon>
        <taxon>IRL clade</taxon>
        <taxon>Trifolieae</taxon>
        <taxon>Trifolium</taxon>
    </lineage>
</organism>
<accession>A0A392QFA3</accession>
<dbReference type="Proteomes" id="UP000265520">
    <property type="component" value="Unassembled WGS sequence"/>
</dbReference>
<dbReference type="EMBL" id="LXQA010129197">
    <property type="protein sequence ID" value="MCI22206.1"/>
    <property type="molecule type" value="Genomic_DNA"/>
</dbReference>
<name>A0A392QFA3_9FABA</name>
<feature type="non-terminal residue" evidence="2">
    <location>
        <position position="162"/>
    </location>
</feature>
<sequence>EKFKKPIVISRWLTPLEEEELLGEAKKVNDGLEGELNGMILIYCLHTPKKDKDFDPVIQLREVDTPTLGDLVKKEVMKLFETGKRNCMPDSLRVDPVGVTSRTKKPKKPPRRSIKRKRFKWRSKKKKPKSDPEDMCSWFVGRKVAPLKRVNKRSWVEAKLKY</sequence>
<feature type="region of interest" description="Disordered" evidence="1">
    <location>
        <begin position="86"/>
        <end position="135"/>
    </location>
</feature>
<feature type="non-terminal residue" evidence="2">
    <location>
        <position position="1"/>
    </location>
</feature>
<comment type="caution">
    <text evidence="2">The sequence shown here is derived from an EMBL/GenBank/DDBJ whole genome shotgun (WGS) entry which is preliminary data.</text>
</comment>
<evidence type="ECO:0000313" key="2">
    <source>
        <dbReference type="EMBL" id="MCI22206.1"/>
    </source>
</evidence>
<evidence type="ECO:0000256" key="1">
    <source>
        <dbReference type="SAM" id="MobiDB-lite"/>
    </source>
</evidence>
<keyword evidence="3" id="KW-1185">Reference proteome</keyword>
<dbReference type="AlphaFoldDB" id="A0A392QFA3"/>
<feature type="compositionally biased region" description="Basic residues" evidence="1">
    <location>
        <begin position="102"/>
        <end position="128"/>
    </location>
</feature>
<protein>
    <submittedName>
        <fullName evidence="2">Uncharacterized protein</fullName>
    </submittedName>
</protein>
<reference evidence="2 3" key="1">
    <citation type="journal article" date="2018" name="Front. Plant Sci.">
        <title>Red Clover (Trifolium pratense) and Zigzag Clover (T. medium) - A Picture of Genomic Similarities and Differences.</title>
        <authorList>
            <person name="Dluhosova J."/>
            <person name="Istvanek J."/>
            <person name="Nedelnik J."/>
            <person name="Repkova J."/>
        </authorList>
    </citation>
    <scope>NUCLEOTIDE SEQUENCE [LARGE SCALE GENOMIC DNA]</scope>
    <source>
        <strain evidence="3">cv. 10/8</strain>
        <tissue evidence="2">Leaf</tissue>
    </source>
</reference>
<proteinExistence type="predicted"/>
<evidence type="ECO:0000313" key="3">
    <source>
        <dbReference type="Proteomes" id="UP000265520"/>
    </source>
</evidence>